<evidence type="ECO:0000256" key="3">
    <source>
        <dbReference type="ARBA" id="ARBA00022821"/>
    </source>
</evidence>
<dbReference type="InterPro" id="IPR042197">
    <property type="entry name" value="Apaf_helical"/>
</dbReference>
<proteinExistence type="inferred from homology"/>
<feature type="domain" description="AAA+ ATPase" evidence="5">
    <location>
        <begin position="172"/>
        <end position="332"/>
    </location>
</feature>
<name>K7KZZ1_SOYBN</name>
<evidence type="ECO:0000313" key="8">
    <source>
        <dbReference type="Proteomes" id="UP000008827"/>
    </source>
</evidence>
<dbReference type="Pfam" id="PF00931">
    <property type="entry name" value="NB-ARC"/>
    <property type="match status" value="1"/>
</dbReference>
<dbReference type="PANTHER" id="PTHR33463">
    <property type="entry name" value="NB-ARC DOMAIN-CONTAINING PROTEIN-RELATED"/>
    <property type="match status" value="1"/>
</dbReference>
<dbReference type="RefSeq" id="XP_006583267.1">
    <property type="nucleotide sequence ID" value="XM_006583204.4"/>
</dbReference>
<dbReference type="GO" id="GO:0043531">
    <property type="term" value="F:ADP binding"/>
    <property type="evidence" value="ECO:0007669"/>
    <property type="project" value="InterPro"/>
</dbReference>
<dbReference type="RefSeq" id="XP_006583266.1">
    <property type="nucleotide sequence ID" value="XM_006583203.4"/>
</dbReference>
<dbReference type="Gene3D" id="3.40.50.300">
    <property type="entry name" value="P-loop containing nucleotide triphosphate hydrolases"/>
    <property type="match status" value="1"/>
</dbReference>
<dbReference type="GO" id="GO:0005524">
    <property type="term" value="F:ATP binding"/>
    <property type="evidence" value="ECO:0007669"/>
    <property type="project" value="UniProtKB-KW"/>
</dbReference>
<organism evidence="6">
    <name type="scientific">Glycine max</name>
    <name type="common">Soybean</name>
    <name type="synonym">Glycine hispida</name>
    <dbReference type="NCBI Taxonomy" id="3847"/>
    <lineage>
        <taxon>Eukaryota</taxon>
        <taxon>Viridiplantae</taxon>
        <taxon>Streptophyta</taxon>
        <taxon>Embryophyta</taxon>
        <taxon>Tracheophyta</taxon>
        <taxon>Spermatophyta</taxon>
        <taxon>Magnoliopsida</taxon>
        <taxon>eudicotyledons</taxon>
        <taxon>Gunneridae</taxon>
        <taxon>Pentapetalae</taxon>
        <taxon>rosids</taxon>
        <taxon>fabids</taxon>
        <taxon>Fabales</taxon>
        <taxon>Fabaceae</taxon>
        <taxon>Papilionoideae</taxon>
        <taxon>50 kb inversion clade</taxon>
        <taxon>NPAAA clade</taxon>
        <taxon>indigoferoid/millettioid clade</taxon>
        <taxon>Phaseoleae</taxon>
        <taxon>Glycine</taxon>
        <taxon>Glycine subgen. Soja</taxon>
    </lineage>
</organism>
<dbReference type="SUPFAM" id="SSF52047">
    <property type="entry name" value="RNI-like"/>
    <property type="match status" value="3"/>
</dbReference>
<keyword evidence="3" id="KW-0611">Plant defense</keyword>
<dbReference type="ExpressionAtlas" id="K7KZZ1">
    <property type="expression patterns" value="baseline and differential"/>
</dbReference>
<dbReference type="EnsemblPlants" id="KRH48012">
    <property type="protein sequence ID" value="KRH48012"/>
    <property type="gene ID" value="GLYMA_07G062900"/>
</dbReference>
<dbReference type="Proteomes" id="UP000008827">
    <property type="component" value="Chromosome 7"/>
</dbReference>
<dbReference type="Gramene" id="KRH48012">
    <property type="protein sequence ID" value="KRH48012"/>
    <property type="gene ID" value="GLYMA_07G062900"/>
</dbReference>
<reference evidence="6 7" key="1">
    <citation type="journal article" date="2010" name="Nature">
        <title>Genome sequence of the palaeopolyploid soybean.</title>
        <authorList>
            <person name="Schmutz J."/>
            <person name="Cannon S.B."/>
            <person name="Schlueter J."/>
            <person name="Ma J."/>
            <person name="Mitros T."/>
            <person name="Nelson W."/>
            <person name="Hyten D.L."/>
            <person name="Song Q."/>
            <person name="Thelen J.J."/>
            <person name="Cheng J."/>
            <person name="Xu D."/>
            <person name="Hellsten U."/>
            <person name="May G.D."/>
            <person name="Yu Y."/>
            <person name="Sakurai T."/>
            <person name="Umezawa T."/>
            <person name="Bhattacharyya M.K."/>
            <person name="Sandhu D."/>
            <person name="Valliyodan B."/>
            <person name="Lindquist E."/>
            <person name="Peto M."/>
            <person name="Grant D."/>
            <person name="Shu S."/>
            <person name="Goodstein D."/>
            <person name="Barry K."/>
            <person name="Futrell-Griggs M."/>
            <person name="Abernathy B."/>
            <person name="Du J."/>
            <person name="Tian Z."/>
            <person name="Zhu L."/>
            <person name="Gill N."/>
            <person name="Joshi T."/>
            <person name="Libault M."/>
            <person name="Sethuraman A."/>
            <person name="Zhang X.-C."/>
            <person name="Shinozaki K."/>
            <person name="Nguyen H.T."/>
            <person name="Wing R.A."/>
            <person name="Cregan P."/>
            <person name="Specht J."/>
            <person name="Grimwood J."/>
            <person name="Rokhsar D."/>
            <person name="Stacey G."/>
            <person name="Shoemaker R.C."/>
            <person name="Jackson S.A."/>
        </authorList>
    </citation>
    <scope>NUCLEOTIDE SEQUENCE</scope>
    <source>
        <strain evidence="7">cv. Williams 82</strain>
        <tissue evidence="6">Callus</tissue>
    </source>
</reference>
<dbReference type="Gramene" id="KRH48011">
    <property type="protein sequence ID" value="KRH48011"/>
    <property type="gene ID" value="GLYMA_07G062900"/>
</dbReference>
<dbReference type="KEGG" id="gmx:100808315"/>
<dbReference type="EMBL" id="CM000840">
    <property type="protein sequence ID" value="KRH48011.1"/>
    <property type="molecule type" value="Genomic_DNA"/>
</dbReference>
<dbReference type="eggNOG" id="KOG4658">
    <property type="taxonomic scope" value="Eukaryota"/>
</dbReference>
<evidence type="ECO:0000259" key="5">
    <source>
        <dbReference type="SMART" id="SM00382"/>
    </source>
</evidence>
<dbReference type="InterPro" id="IPR050905">
    <property type="entry name" value="Plant_NBS-LRR"/>
</dbReference>
<dbReference type="GeneID" id="100808315"/>
<evidence type="ECO:0000256" key="2">
    <source>
        <dbReference type="ARBA" id="ARBA00022741"/>
    </source>
</evidence>
<evidence type="ECO:0000256" key="1">
    <source>
        <dbReference type="ARBA" id="ARBA00008894"/>
    </source>
</evidence>
<keyword evidence="4" id="KW-0067">ATP-binding</keyword>
<dbReference type="Gene3D" id="1.10.8.430">
    <property type="entry name" value="Helical domain of apoptotic protease-activating factors"/>
    <property type="match status" value="1"/>
</dbReference>
<protein>
    <recommendedName>
        <fullName evidence="5">AAA+ ATPase domain-containing protein</fullName>
    </recommendedName>
</protein>
<comment type="similarity">
    <text evidence="1">Belongs to the disease resistance NB-LRR family.</text>
</comment>
<dbReference type="EnsemblPlants" id="KRH48011">
    <property type="protein sequence ID" value="KRH48011"/>
    <property type="gene ID" value="GLYMA_07G062900"/>
</dbReference>
<dbReference type="SUPFAM" id="SSF52540">
    <property type="entry name" value="P-loop containing nucleoside triphosphate hydrolases"/>
    <property type="match status" value="1"/>
</dbReference>
<dbReference type="EMBL" id="CM000840">
    <property type="protein sequence ID" value="KRH48012.1"/>
    <property type="molecule type" value="Genomic_DNA"/>
</dbReference>
<evidence type="ECO:0000256" key="4">
    <source>
        <dbReference type="ARBA" id="ARBA00022840"/>
    </source>
</evidence>
<dbReference type="PANTHER" id="PTHR33463:SF196">
    <property type="entry name" value="NB-ARC DOMAIN DISEASE RESISTANCE PROTEIN"/>
    <property type="match status" value="1"/>
</dbReference>
<dbReference type="Pfam" id="PF23247">
    <property type="entry name" value="LRR_RPS2"/>
    <property type="match status" value="8"/>
</dbReference>
<dbReference type="HOGENOM" id="CLU_000427_3_0_1"/>
<keyword evidence="2" id="KW-0547">Nucleotide-binding</keyword>
<dbReference type="SUPFAM" id="SSF52058">
    <property type="entry name" value="L domain-like"/>
    <property type="match status" value="2"/>
</dbReference>
<dbReference type="PaxDb" id="3847-GLYMA07G06866.1"/>
<evidence type="ECO:0000313" key="7">
    <source>
        <dbReference type="EnsemblPlants" id="KRH48011"/>
    </source>
</evidence>
<reference evidence="6" key="3">
    <citation type="submission" date="2018-07" db="EMBL/GenBank/DDBJ databases">
        <title>WGS assembly of Glycine max.</title>
        <authorList>
            <person name="Schmutz J."/>
            <person name="Cannon S."/>
            <person name="Schlueter J."/>
            <person name="Ma J."/>
            <person name="Mitros T."/>
            <person name="Nelson W."/>
            <person name="Hyten D."/>
            <person name="Song Q."/>
            <person name="Thelen J."/>
            <person name="Cheng J."/>
            <person name="Xu D."/>
            <person name="Hellsten U."/>
            <person name="May G."/>
            <person name="Yu Y."/>
            <person name="Sakurai T."/>
            <person name="Umezawa T."/>
            <person name="Bhattacharyya M."/>
            <person name="Sandhu D."/>
            <person name="Valliyodan B."/>
            <person name="Lindquist E."/>
            <person name="Peto M."/>
            <person name="Grant D."/>
            <person name="Shu S."/>
            <person name="Goodstein D."/>
            <person name="Barry K."/>
            <person name="Futrell-Griggs M."/>
            <person name="Abernathy B."/>
            <person name="Du J."/>
            <person name="Tian Z."/>
            <person name="Zhu L."/>
            <person name="Gill N."/>
            <person name="Joshi T."/>
            <person name="Libault M."/>
            <person name="Sethuraman A."/>
            <person name="Zhang X."/>
            <person name="Shinozaki K."/>
            <person name="Nguyen H."/>
            <person name="Wing R."/>
            <person name="Cregan P."/>
            <person name="Specht J."/>
            <person name="Grimwood J."/>
            <person name="Rokhsar D."/>
            <person name="Stacey G."/>
            <person name="Shoemaker R."/>
            <person name="Jackson S."/>
        </authorList>
    </citation>
    <scope>NUCLEOTIDE SEQUENCE</scope>
    <source>
        <tissue evidence="6">Callus</tissue>
    </source>
</reference>
<reference evidence="7" key="2">
    <citation type="submission" date="2018-02" db="UniProtKB">
        <authorList>
            <consortium name="EnsemblPlants"/>
        </authorList>
    </citation>
    <scope>IDENTIFICATION</scope>
    <source>
        <strain evidence="7">Williams 82</strain>
    </source>
</reference>
<dbReference type="SMART" id="SM00382">
    <property type="entry name" value="AAA"/>
    <property type="match status" value="1"/>
</dbReference>
<dbReference type="Gene3D" id="3.80.10.10">
    <property type="entry name" value="Ribonuclease Inhibitor"/>
    <property type="match status" value="6"/>
</dbReference>
<accession>K7KZZ1</accession>
<dbReference type="InterPro" id="IPR027417">
    <property type="entry name" value="P-loop_NTPase"/>
</dbReference>
<gene>
    <name evidence="7" type="primary">LOC100808315</name>
    <name evidence="6" type="ORF">GLYMA_07G062900</name>
</gene>
<keyword evidence="8" id="KW-1185">Reference proteome</keyword>
<sequence>MDAVSSALLEPVTNSLLDLLKKQLDYIHYSRNFDELRECVKQLKLVKEKVDHQCEEAFKNGHEIEGKAREWLGKVGKFETEVEKYWNDDGHKKTRFSNYLFPYFRHRLGRLAKKMAVEGKKITDDCPKSDEIAHRVYVTSNDAIFSNNDLMDFGSRKSIMEQIMATLVEDPTVKMIGVYGRSGVGKSTLIKAIAKIARDKKLFNVVAFSEITDNPNLKQVQEDIAYPLGLKLEGEGENVRADHLRRRLKKEKENTLIILDDLWDRLDLNRLGIPLDGDVEDKQGPKGPTKEKSLGDYKGCKILLTSRKQNVLTDKMEVKLTFCVEELDEKDALKLFRKEAGIHGEMSKSKQEIVKKYCSGLPMAIITVGRALRDKSDSEWEKLKNQDLVGDQNPMEISVKMSYDHLENEELKSIFFLCAQMGHQPLIMDLVKYCFGLGILEGVYSLGEARGKISTSIQKLKNSGLVLDGSSSIHFNMHDLVRDAALSIAQKEHNAFTLRNGKLDDWPELERCTSIFICNSVIIDELPEEINCPQLKFFQIDSDDSSLKIPNSFFKGMKKLKVLMLTGIQLSSLPSSIESLSDLRLLCLERCTLDDNLSIIGKLKKLRILSFSGSRIENLPAELKNLDKLQLLDISNCSVVKRIPPQLMSRLTSLEELYVRNCFMEVSEEGERNQCQISFISELKHLHQLQVVDLSIPCAEVFPKELFFDNLSDYKIEIGNFEMLSAGDFRMPNKYENFKSLALELKDDTDNIHSQKGIKLLFKTVENLLLGELNGVQDVINELNLDGFPQLKHLSIVNNPSIKYIINSKDLFYPQDVFPKLESLCLHELNKIEMIYFSSGTEMICFSPFTDCSFTKLKTIKVEKCDQLKNLFSFCMVKLLASLETIGVSNCGSLEEIIKIPDNSDKIEFLKLKSLSLESLSSFTSFYTIEGSSTDRDEIQITVAENEHSEMAPPLFGELVEIPNLENLNLISMNKIQKIWSDQPPSNFCFQNLIKLVVKDCHNLRYLCSLSVASSLRKLKGLFVSNCKMMEKIFSTEGNSADKVCVFPKLEEICLDQMDELTDIWQAEVSADSFSSLTSVYIYRCNKLDKIFPSHMEGWFASLNCLKVWFCKSVEVIFEIKDSRQVDVSGGIDTNLQVVVVGFLPKLKQVWSRDPGGILNFKKLQSIKVFYCERLRNVFPASVAKDVPKLEYMLVGSCDGIVEIVACEDGSETNTEQLVFPELTYMRLYELSSIQHFYKGRHPIECPKLKKLEVRECNKKLKTFGTGERSNEEDEAVMSAEKIFSNLEFLDIHFDEAQKWLLSNTVKHRMHRLKELNLYYVNDGERLCQILYRMPNLEKLFLWDAKHLLKESSESRLGTVLQLKELVLRFSKIKDIGFEREPVLQRLELLSIVSCHKLRNLGPPSVSLAYLTNLKVEDCNGLRNLMASSTAKSLVQLKSMKISRCYELEEIVSNEGNEEAEQIVFGKLITIELEWLKKLKSFCSYKNYEFKFPSLEVLIVRECPLMHTFTEGGARAAKLQNIVTANEEGKEEAKWQWEGDLNATIQKGFNKLLESASTVSSLSLRDSPLQVIWLDSGRIPKWCFSNLKSLTVYRCQFLSDVVIPFYLLPLLTNLEHLVVSDCRSVKSIFDVKTAMGLGAAFPRPLPFSLKELTLERLPKLENVWNEDPHGILTMQLLQHVIVAEDNADPREANLELTFPCPCVSSLKLHGLPKFKYFYYCSPQTPTEDEMPTSNLQCLSLGEKGLEMIKRGEFQRNFLHKLQVLTLCFHIGSNVFPYEILQLAPNIEKLVVCDGSFKVLCLESLPELVSIGLENSSIQPLLGNLETLEVIGCSSLKDLFTSSTARSLTRLKRMEIKRCYSIEEIVSKDGDESHEEEVSIKEVSIFPQLNCLKLEELPNLRSFYKGSLLSFPSLEELSVISCQWMETLCPGTLKADKLVQVQLEKYSDAIKLENDLNSTMREAFWEKFWQYADTAFFIDLKDSPVQEIWLRLHSLHIPPHFRFKWLQTLIVDGCHFLSDAVLPFSLLPLLPNLETLKVRNCDFVKIIFDVTTMEPLPFALKTLILERLPNLENVWNSNVELTFPQVKSLALCDLPKLKYDMFKPFTHLEPHPLNQLSIQKLTPNIEHLTLGEHELNMILRGEFQGNHLNKLKVLTLSFEYDEFLQRVPNIEKLEVCDGSFKETFCFDSLNVDEDGLVSQLKVICWDSLPELVSIGSENSGIVPFLRNLETLKVVSCLSSINLVPCTVSFSNLTYLKVYICKSLLYLFTSSTARSLGKLKTMEIIGCDSIEEIVSSTEEGDESDENEIIFQQLNCLVLEHLGKLRRFYKGSLSFPSLEEFTVFFCERMESLCAGTVKTDKLLEVNINWGGDVIPLETDLNSAMQNR</sequence>
<dbReference type="InterPro" id="IPR002182">
    <property type="entry name" value="NB-ARC"/>
</dbReference>
<dbReference type="OrthoDB" id="1747797at2759"/>
<dbReference type="PRINTS" id="PR00364">
    <property type="entry name" value="DISEASERSIST"/>
</dbReference>
<dbReference type="GO" id="GO:0006952">
    <property type="term" value="P:defense response"/>
    <property type="evidence" value="ECO:0007669"/>
    <property type="project" value="UniProtKB-KW"/>
</dbReference>
<dbReference type="InterPro" id="IPR003593">
    <property type="entry name" value="AAA+_ATPase"/>
</dbReference>
<dbReference type="InterPro" id="IPR057135">
    <property type="entry name" value="At4g27190-like_LRR"/>
</dbReference>
<dbReference type="AlphaFoldDB" id="K7KZZ1"/>
<evidence type="ECO:0000313" key="6">
    <source>
        <dbReference type="EMBL" id="KRH48011.1"/>
    </source>
</evidence>
<dbReference type="InterPro" id="IPR032675">
    <property type="entry name" value="LRR_dom_sf"/>
</dbReference>